<keyword evidence="3" id="KW-1185">Reference proteome</keyword>
<dbReference type="Proteomes" id="UP000762676">
    <property type="component" value="Unassembled WGS sequence"/>
</dbReference>
<organism evidence="2 3">
    <name type="scientific">Elysia marginata</name>
    <dbReference type="NCBI Taxonomy" id="1093978"/>
    <lineage>
        <taxon>Eukaryota</taxon>
        <taxon>Metazoa</taxon>
        <taxon>Spiralia</taxon>
        <taxon>Lophotrochozoa</taxon>
        <taxon>Mollusca</taxon>
        <taxon>Gastropoda</taxon>
        <taxon>Heterobranchia</taxon>
        <taxon>Euthyneura</taxon>
        <taxon>Panpulmonata</taxon>
        <taxon>Sacoglossa</taxon>
        <taxon>Placobranchoidea</taxon>
        <taxon>Plakobranchidae</taxon>
        <taxon>Elysia</taxon>
    </lineage>
</organism>
<feature type="compositionally biased region" description="Acidic residues" evidence="1">
    <location>
        <begin position="98"/>
        <end position="109"/>
    </location>
</feature>
<accession>A0AAV4F6B8</accession>
<proteinExistence type="predicted"/>
<feature type="compositionally biased region" description="Basic residues" evidence="1">
    <location>
        <begin position="1"/>
        <end position="11"/>
    </location>
</feature>
<sequence>MPSLRNRAKKRLLVDSDSQSDESATDIKQQEDDAENISKRCSYRLLSKRERPGFKLPGRDAIWKDIPSVKSPEKLSRITPRKSMNNFTKVYNSYNFDDFEDTGDEESDSDSSSNQDVGVSSSLY</sequence>
<dbReference type="AlphaFoldDB" id="A0AAV4F6B8"/>
<evidence type="ECO:0000313" key="3">
    <source>
        <dbReference type="Proteomes" id="UP000762676"/>
    </source>
</evidence>
<gene>
    <name evidence="2" type="ORF">ElyMa_005611200</name>
</gene>
<feature type="region of interest" description="Disordered" evidence="1">
    <location>
        <begin position="98"/>
        <end position="124"/>
    </location>
</feature>
<evidence type="ECO:0000256" key="1">
    <source>
        <dbReference type="SAM" id="MobiDB-lite"/>
    </source>
</evidence>
<name>A0AAV4F6B8_9GAST</name>
<protein>
    <submittedName>
        <fullName evidence="2">Uncharacterized protein</fullName>
    </submittedName>
</protein>
<dbReference type="EMBL" id="BMAT01011208">
    <property type="protein sequence ID" value="GFR68551.1"/>
    <property type="molecule type" value="Genomic_DNA"/>
</dbReference>
<evidence type="ECO:0000313" key="2">
    <source>
        <dbReference type="EMBL" id="GFR68551.1"/>
    </source>
</evidence>
<reference evidence="2 3" key="1">
    <citation type="journal article" date="2021" name="Elife">
        <title>Chloroplast acquisition without the gene transfer in kleptoplastic sea slugs, Plakobranchus ocellatus.</title>
        <authorList>
            <person name="Maeda T."/>
            <person name="Takahashi S."/>
            <person name="Yoshida T."/>
            <person name="Shimamura S."/>
            <person name="Takaki Y."/>
            <person name="Nagai Y."/>
            <person name="Toyoda A."/>
            <person name="Suzuki Y."/>
            <person name="Arimoto A."/>
            <person name="Ishii H."/>
            <person name="Satoh N."/>
            <person name="Nishiyama T."/>
            <person name="Hasebe M."/>
            <person name="Maruyama T."/>
            <person name="Minagawa J."/>
            <person name="Obokata J."/>
            <person name="Shigenobu S."/>
        </authorList>
    </citation>
    <scope>NUCLEOTIDE SEQUENCE [LARGE SCALE GENOMIC DNA]</scope>
</reference>
<feature type="compositionally biased region" description="Low complexity" evidence="1">
    <location>
        <begin position="110"/>
        <end position="124"/>
    </location>
</feature>
<comment type="caution">
    <text evidence="2">The sequence shown here is derived from an EMBL/GenBank/DDBJ whole genome shotgun (WGS) entry which is preliminary data.</text>
</comment>
<feature type="region of interest" description="Disordered" evidence="1">
    <location>
        <begin position="1"/>
        <end position="34"/>
    </location>
</feature>